<dbReference type="EMBL" id="OX596090">
    <property type="protein sequence ID" value="CAN0544303.1"/>
    <property type="molecule type" value="Genomic_DNA"/>
</dbReference>
<organism evidence="1 2">
    <name type="scientific">Rangifer tarandus platyrhynchus</name>
    <name type="common">Svalbard reindeer</name>
    <dbReference type="NCBI Taxonomy" id="3082113"/>
    <lineage>
        <taxon>Eukaryota</taxon>
        <taxon>Metazoa</taxon>
        <taxon>Chordata</taxon>
        <taxon>Craniata</taxon>
        <taxon>Vertebrata</taxon>
        <taxon>Euteleostomi</taxon>
        <taxon>Mammalia</taxon>
        <taxon>Eutheria</taxon>
        <taxon>Laurasiatheria</taxon>
        <taxon>Artiodactyla</taxon>
        <taxon>Ruminantia</taxon>
        <taxon>Pecora</taxon>
        <taxon>Cervidae</taxon>
        <taxon>Odocoileinae</taxon>
        <taxon>Rangifer</taxon>
    </lineage>
</organism>
<sequence length="166" mass="17933">MLGRPLAFTGTETQILTCWGSAPRFYPAQNRSPDVLGPAPDFYRDQNRSPDVLGPAPRFYQDPNRSSDVLGAGPSLFTQTQTEVLTFWGPTGPESSPSRRVAGAKLPDPEGGAARSARCKWGSIDQTELCGLPACDLNCGVHGHIPWLLMRSLESMEDCSVSVDVP</sequence>
<accession>A0AC60A1M2</accession>
<protein>
    <submittedName>
        <fullName evidence="1">Uncharacterized protein</fullName>
    </submittedName>
</protein>
<gene>
    <name evidence="1" type="ORF">MRATA1EN22A_LOCUS25799</name>
</gene>
<name>A0AC60A1M2_RANTA</name>
<dbReference type="Proteomes" id="UP001162501">
    <property type="component" value="Chromosome 6"/>
</dbReference>
<proteinExistence type="predicted"/>
<reference evidence="1" key="2">
    <citation type="submission" date="2025-03" db="EMBL/GenBank/DDBJ databases">
        <authorList>
            <consortium name="ELIXIR-Norway"/>
            <consortium name="Elixir Norway"/>
        </authorList>
    </citation>
    <scope>NUCLEOTIDE SEQUENCE</scope>
</reference>
<reference evidence="1" key="1">
    <citation type="submission" date="2023-05" db="EMBL/GenBank/DDBJ databases">
        <authorList>
            <consortium name="ELIXIR-Norway"/>
        </authorList>
    </citation>
    <scope>NUCLEOTIDE SEQUENCE</scope>
</reference>
<evidence type="ECO:0000313" key="2">
    <source>
        <dbReference type="Proteomes" id="UP001162501"/>
    </source>
</evidence>
<evidence type="ECO:0000313" key="1">
    <source>
        <dbReference type="EMBL" id="CAN0544303.1"/>
    </source>
</evidence>